<sequence>MIDDFERLMERVRGDGGAFGHREHLHLAWLAVREHGTMGAHERIGAGIRRVAEYAGRPQKYNATVTRAWIELVGHHVETEPRSGDFDGFLERHPALLDKRLLSRFYRSVTLASEPARRGWVEPDRAPFPWIDGCSSGA</sequence>
<dbReference type="EMBL" id="JABVEC010000073">
    <property type="protein sequence ID" value="MBC6471359.1"/>
    <property type="molecule type" value="Genomic_DNA"/>
</dbReference>
<protein>
    <submittedName>
        <fullName evidence="1">Uncharacterized protein</fullName>
    </submittedName>
</protein>
<name>A0ABR7M3G7_9ACTN</name>
<comment type="caution">
    <text evidence="1">The sequence shown here is derived from an EMBL/GenBank/DDBJ whole genome shotgun (WGS) entry which is preliminary data.</text>
</comment>
<organism evidence="1 2">
    <name type="scientific">Actinomadura alba</name>
    <dbReference type="NCBI Taxonomy" id="406431"/>
    <lineage>
        <taxon>Bacteria</taxon>
        <taxon>Bacillati</taxon>
        <taxon>Actinomycetota</taxon>
        <taxon>Actinomycetes</taxon>
        <taxon>Streptosporangiales</taxon>
        <taxon>Thermomonosporaceae</taxon>
        <taxon>Actinomadura</taxon>
    </lineage>
</organism>
<accession>A0ABR7M3G7</accession>
<gene>
    <name evidence="1" type="ORF">HKK74_38625</name>
</gene>
<evidence type="ECO:0000313" key="2">
    <source>
        <dbReference type="Proteomes" id="UP000805614"/>
    </source>
</evidence>
<proteinExistence type="predicted"/>
<reference evidence="1 2" key="1">
    <citation type="submission" date="2020-06" db="EMBL/GenBank/DDBJ databases">
        <title>Actinomadura xiongansis sp. nov., isolated from soil of Baiyangdian.</title>
        <authorList>
            <person name="Zhang X."/>
        </authorList>
    </citation>
    <scope>NUCLEOTIDE SEQUENCE [LARGE SCALE GENOMIC DNA]</scope>
    <source>
        <strain evidence="1 2">HBUM206468</strain>
    </source>
</reference>
<dbReference type="Proteomes" id="UP000805614">
    <property type="component" value="Unassembled WGS sequence"/>
</dbReference>
<keyword evidence="2" id="KW-1185">Reference proteome</keyword>
<dbReference type="RefSeq" id="WP_187248397.1">
    <property type="nucleotide sequence ID" value="NZ_BAAAOK010000012.1"/>
</dbReference>
<evidence type="ECO:0000313" key="1">
    <source>
        <dbReference type="EMBL" id="MBC6471359.1"/>
    </source>
</evidence>